<dbReference type="EC" id="3.4.21.88" evidence="13"/>
<feature type="active site" description="For autocatalytic cleavage activity" evidence="13">
    <location>
        <position position="160"/>
    </location>
</feature>
<dbReference type="InterPro" id="IPR006200">
    <property type="entry name" value="LexA"/>
</dbReference>
<evidence type="ECO:0000259" key="16">
    <source>
        <dbReference type="Pfam" id="PF01726"/>
    </source>
</evidence>
<comment type="catalytic activity">
    <reaction evidence="13">
        <text>Hydrolysis of Ala-|-Gly bond in repressor LexA.</text>
        <dbReference type="EC" id="3.4.21.88"/>
    </reaction>
</comment>
<dbReference type="Proteomes" id="UP000594464">
    <property type="component" value="Chromosome"/>
</dbReference>
<reference evidence="18" key="1">
    <citation type="submission" date="2020-02" db="EMBL/GenBank/DDBJ databases">
        <title>Genomic and physiological characterization of two novel Nitrospinaceae genera.</title>
        <authorList>
            <person name="Mueller A.J."/>
            <person name="Jung M.-Y."/>
            <person name="Strachan C.R."/>
            <person name="Herbold C.W."/>
            <person name="Kirkegaard R.H."/>
            <person name="Daims H."/>
        </authorList>
    </citation>
    <scope>NUCLEOTIDE SEQUENCE [LARGE SCALE GENOMIC DNA]</scope>
</reference>
<dbReference type="KEGG" id="nva:G3M78_00905"/>
<organism evidence="17 18">
    <name type="scientific">Candidatus Nitrohelix vancouverensis</name>
    <dbReference type="NCBI Taxonomy" id="2705534"/>
    <lineage>
        <taxon>Bacteria</taxon>
        <taxon>Pseudomonadati</taxon>
        <taxon>Nitrospinota/Tectimicrobiota group</taxon>
        <taxon>Nitrospinota</taxon>
        <taxon>Nitrospinia</taxon>
        <taxon>Nitrospinales</taxon>
        <taxon>Nitrospinaceae</taxon>
        <taxon>Candidatus Nitrohelix</taxon>
    </lineage>
</organism>
<evidence type="ECO:0000256" key="8">
    <source>
        <dbReference type="ARBA" id="ARBA00023015"/>
    </source>
</evidence>
<dbReference type="SUPFAM" id="SSF46785">
    <property type="entry name" value="Winged helix' DNA-binding domain"/>
    <property type="match status" value="1"/>
</dbReference>
<dbReference type="GO" id="GO:0006281">
    <property type="term" value="P:DNA repair"/>
    <property type="evidence" value="ECO:0007669"/>
    <property type="project" value="UniProtKB-UniRule"/>
</dbReference>
<gene>
    <name evidence="13 17" type="primary">lexA</name>
    <name evidence="17" type="ORF">G3M78_00905</name>
</gene>
<dbReference type="InterPro" id="IPR039418">
    <property type="entry name" value="LexA-like"/>
</dbReference>
<dbReference type="InterPro" id="IPR006197">
    <property type="entry name" value="Peptidase_S24_LexA"/>
</dbReference>
<keyword evidence="4 13" id="KW-0235">DNA replication</keyword>
<dbReference type="GO" id="GO:0004252">
    <property type="term" value="F:serine-type endopeptidase activity"/>
    <property type="evidence" value="ECO:0007669"/>
    <property type="project" value="UniProtKB-UniRule"/>
</dbReference>
<dbReference type="InterPro" id="IPR015927">
    <property type="entry name" value="Peptidase_S24_S26A/B/C"/>
</dbReference>
<evidence type="ECO:0000256" key="3">
    <source>
        <dbReference type="ARBA" id="ARBA00022491"/>
    </source>
</evidence>
<dbReference type="PRINTS" id="PR00726">
    <property type="entry name" value="LEXASERPTASE"/>
</dbReference>
<dbReference type="Gene3D" id="1.10.10.10">
    <property type="entry name" value="Winged helix-like DNA-binding domain superfamily/Winged helix DNA-binding domain"/>
    <property type="match status" value="1"/>
</dbReference>
<dbReference type="GO" id="GO:0006508">
    <property type="term" value="P:proteolysis"/>
    <property type="evidence" value="ECO:0007669"/>
    <property type="project" value="InterPro"/>
</dbReference>
<sequence length="202" mass="23146">MHLTKRQREIYEFLKEHIRAQGYAPSIAEIGKRFQLNSPATVHKHIAHLCDKGLIRKHDNLSRAIEIMEIEDEAPSRLPSYPLLGSIAAGKPIETFETRDMAALFPDPMDRNIYLLQVKGDSMIDDHIQDGDYVIVEKKESAENGETVVALLDNERATLKRFYREKGRIRLQPANETMEPIFVDEGEFKIQGVVVGVMRKFK</sequence>
<evidence type="ECO:0000256" key="14">
    <source>
        <dbReference type="RuleBase" id="RU003991"/>
    </source>
</evidence>
<dbReference type="Pfam" id="PF01726">
    <property type="entry name" value="LexA_DNA_bind"/>
    <property type="match status" value="1"/>
</dbReference>
<evidence type="ECO:0000313" key="18">
    <source>
        <dbReference type="Proteomes" id="UP000594464"/>
    </source>
</evidence>
<accession>A0A7T0G2A3</accession>
<dbReference type="FunFam" id="2.10.109.10:FF:000001">
    <property type="entry name" value="LexA repressor"/>
    <property type="match status" value="1"/>
</dbReference>
<dbReference type="CDD" id="cd06529">
    <property type="entry name" value="S24_LexA-like"/>
    <property type="match status" value="1"/>
</dbReference>
<proteinExistence type="inferred from homology"/>
<keyword evidence="8 13" id="KW-0805">Transcription regulation</keyword>
<dbReference type="GO" id="GO:0009432">
    <property type="term" value="P:SOS response"/>
    <property type="evidence" value="ECO:0007669"/>
    <property type="project" value="UniProtKB-UniRule"/>
</dbReference>
<feature type="domain" description="LexA repressor DNA-binding" evidence="16">
    <location>
        <begin position="2"/>
        <end position="64"/>
    </location>
</feature>
<comment type="similarity">
    <text evidence="1 13 14">Belongs to the peptidase S24 family.</text>
</comment>
<evidence type="ECO:0000256" key="11">
    <source>
        <dbReference type="ARBA" id="ARBA00023204"/>
    </source>
</evidence>
<evidence type="ECO:0000256" key="1">
    <source>
        <dbReference type="ARBA" id="ARBA00007484"/>
    </source>
</evidence>
<dbReference type="InterPro" id="IPR036388">
    <property type="entry name" value="WH-like_DNA-bd_sf"/>
</dbReference>
<keyword evidence="12 13" id="KW-0742">SOS response</keyword>
<protein>
    <recommendedName>
        <fullName evidence="13">LexA repressor</fullName>
        <ecNumber evidence="13">3.4.21.88</ecNumber>
    </recommendedName>
</protein>
<name>A0A7T0G2A3_9BACT</name>
<keyword evidence="9 13" id="KW-0238">DNA-binding</keyword>
<keyword evidence="11 13" id="KW-0234">DNA repair</keyword>
<dbReference type="AlphaFoldDB" id="A0A7T0G2A3"/>
<evidence type="ECO:0000256" key="10">
    <source>
        <dbReference type="ARBA" id="ARBA00023163"/>
    </source>
</evidence>
<evidence type="ECO:0000256" key="13">
    <source>
        <dbReference type="HAMAP-Rule" id="MF_00015"/>
    </source>
</evidence>
<feature type="active site" description="For autocatalytic cleavage activity" evidence="13">
    <location>
        <position position="122"/>
    </location>
</feature>
<dbReference type="GO" id="GO:0045892">
    <property type="term" value="P:negative regulation of DNA-templated transcription"/>
    <property type="evidence" value="ECO:0007669"/>
    <property type="project" value="UniProtKB-UniRule"/>
</dbReference>
<feature type="DNA-binding region" description="H-T-H motif" evidence="13">
    <location>
        <begin position="27"/>
        <end position="47"/>
    </location>
</feature>
<keyword evidence="5 13" id="KW-0227">DNA damage</keyword>
<dbReference type="NCBIfam" id="TIGR00498">
    <property type="entry name" value="lexA"/>
    <property type="match status" value="1"/>
</dbReference>
<evidence type="ECO:0000256" key="6">
    <source>
        <dbReference type="ARBA" id="ARBA00022801"/>
    </source>
</evidence>
<evidence type="ECO:0000259" key="15">
    <source>
        <dbReference type="Pfam" id="PF00717"/>
    </source>
</evidence>
<comment type="subunit">
    <text evidence="2 13">Homodimer.</text>
</comment>
<dbReference type="Pfam" id="PF00717">
    <property type="entry name" value="Peptidase_S24"/>
    <property type="match status" value="1"/>
</dbReference>
<dbReference type="HAMAP" id="MF_00015">
    <property type="entry name" value="LexA"/>
    <property type="match status" value="1"/>
</dbReference>
<evidence type="ECO:0000256" key="7">
    <source>
        <dbReference type="ARBA" id="ARBA00022813"/>
    </source>
</evidence>
<comment type="function">
    <text evidence="13">Represses a number of genes involved in the response to DNA damage (SOS response), including recA and lexA. In the presence of single-stranded DNA, RecA interacts with LexA causing an autocatalytic cleavage which disrupts the DNA-binding part of LexA, leading to derepression of the SOS regulon and eventually DNA repair.</text>
</comment>
<dbReference type="InterPro" id="IPR036390">
    <property type="entry name" value="WH_DNA-bd_sf"/>
</dbReference>
<evidence type="ECO:0000256" key="9">
    <source>
        <dbReference type="ARBA" id="ARBA00023125"/>
    </source>
</evidence>
<dbReference type="GO" id="GO:0006260">
    <property type="term" value="P:DNA replication"/>
    <property type="evidence" value="ECO:0007669"/>
    <property type="project" value="UniProtKB-UniRule"/>
</dbReference>
<dbReference type="InterPro" id="IPR036286">
    <property type="entry name" value="LexA/Signal_pep-like_sf"/>
</dbReference>
<feature type="domain" description="Peptidase S24/S26A/S26B/S26C" evidence="15">
    <location>
        <begin position="82"/>
        <end position="195"/>
    </location>
</feature>
<dbReference type="PANTHER" id="PTHR33516">
    <property type="entry name" value="LEXA REPRESSOR"/>
    <property type="match status" value="1"/>
</dbReference>
<keyword evidence="3 13" id="KW-0678">Repressor</keyword>
<evidence type="ECO:0000256" key="5">
    <source>
        <dbReference type="ARBA" id="ARBA00022763"/>
    </source>
</evidence>
<keyword evidence="6 13" id="KW-0378">Hydrolase</keyword>
<keyword evidence="10 13" id="KW-0804">Transcription</keyword>
<keyword evidence="7 13" id="KW-0068">Autocatalytic cleavage</keyword>
<dbReference type="EMBL" id="CP048620">
    <property type="protein sequence ID" value="QPJ64038.1"/>
    <property type="molecule type" value="Genomic_DNA"/>
</dbReference>
<evidence type="ECO:0000256" key="4">
    <source>
        <dbReference type="ARBA" id="ARBA00022705"/>
    </source>
</evidence>
<dbReference type="SUPFAM" id="SSF51306">
    <property type="entry name" value="LexA/Signal peptidase"/>
    <property type="match status" value="1"/>
</dbReference>
<evidence type="ECO:0000256" key="12">
    <source>
        <dbReference type="ARBA" id="ARBA00023236"/>
    </source>
</evidence>
<dbReference type="InterPro" id="IPR006199">
    <property type="entry name" value="LexA_DNA-bd_dom"/>
</dbReference>
<dbReference type="PANTHER" id="PTHR33516:SF2">
    <property type="entry name" value="LEXA REPRESSOR-RELATED"/>
    <property type="match status" value="1"/>
</dbReference>
<feature type="site" description="Cleavage; by autolysis" evidence="13">
    <location>
        <begin position="89"/>
        <end position="90"/>
    </location>
</feature>
<evidence type="ECO:0000313" key="17">
    <source>
        <dbReference type="EMBL" id="QPJ64038.1"/>
    </source>
</evidence>
<evidence type="ECO:0000256" key="2">
    <source>
        <dbReference type="ARBA" id="ARBA00011738"/>
    </source>
</evidence>
<dbReference type="InterPro" id="IPR050077">
    <property type="entry name" value="LexA_repressor"/>
</dbReference>
<dbReference type="FunFam" id="1.10.10.10:FF:000009">
    <property type="entry name" value="LexA repressor"/>
    <property type="match status" value="1"/>
</dbReference>
<dbReference type="Gene3D" id="2.10.109.10">
    <property type="entry name" value="Umud Fragment, subunit A"/>
    <property type="match status" value="1"/>
</dbReference>
<dbReference type="GO" id="GO:0003677">
    <property type="term" value="F:DNA binding"/>
    <property type="evidence" value="ECO:0007669"/>
    <property type="project" value="UniProtKB-UniRule"/>
</dbReference>